<keyword evidence="2" id="KW-1185">Reference proteome</keyword>
<sequence length="55" mass="6244">MPSIWTHTDWTTLGVSTEQNVFELPEDHPRAKLCCSVEAIEKYVLNQEVALLNSV</sequence>
<dbReference type="AlphaFoldDB" id="A0A1L9VKD3"/>
<dbReference type="Proteomes" id="UP000184300">
    <property type="component" value="Unassembled WGS sequence"/>
</dbReference>
<reference evidence="2" key="1">
    <citation type="journal article" date="2017" name="Genome Biol.">
        <title>Comparative genomics reveals high biological diversity and specific adaptations in the industrially and medically important fungal genus Aspergillus.</title>
        <authorList>
            <person name="de Vries R.P."/>
            <person name="Riley R."/>
            <person name="Wiebenga A."/>
            <person name="Aguilar-Osorio G."/>
            <person name="Amillis S."/>
            <person name="Uchima C.A."/>
            <person name="Anderluh G."/>
            <person name="Asadollahi M."/>
            <person name="Askin M."/>
            <person name="Barry K."/>
            <person name="Battaglia E."/>
            <person name="Bayram O."/>
            <person name="Benocci T."/>
            <person name="Braus-Stromeyer S.A."/>
            <person name="Caldana C."/>
            <person name="Canovas D."/>
            <person name="Cerqueira G.C."/>
            <person name="Chen F."/>
            <person name="Chen W."/>
            <person name="Choi C."/>
            <person name="Clum A."/>
            <person name="Dos Santos R.A."/>
            <person name="Damasio A.R."/>
            <person name="Diallinas G."/>
            <person name="Emri T."/>
            <person name="Fekete E."/>
            <person name="Flipphi M."/>
            <person name="Freyberg S."/>
            <person name="Gallo A."/>
            <person name="Gournas C."/>
            <person name="Habgood R."/>
            <person name="Hainaut M."/>
            <person name="Harispe M.L."/>
            <person name="Henrissat B."/>
            <person name="Hilden K.S."/>
            <person name="Hope R."/>
            <person name="Hossain A."/>
            <person name="Karabika E."/>
            <person name="Karaffa L."/>
            <person name="Karanyi Z."/>
            <person name="Krasevec N."/>
            <person name="Kuo A."/>
            <person name="Kusch H."/>
            <person name="LaButti K."/>
            <person name="Lagendijk E.L."/>
            <person name="Lapidus A."/>
            <person name="Levasseur A."/>
            <person name="Lindquist E."/>
            <person name="Lipzen A."/>
            <person name="Logrieco A.F."/>
            <person name="MacCabe A."/>
            <person name="Maekelae M.R."/>
            <person name="Malavazi I."/>
            <person name="Melin P."/>
            <person name="Meyer V."/>
            <person name="Mielnichuk N."/>
            <person name="Miskei M."/>
            <person name="Molnar A.P."/>
            <person name="Mule G."/>
            <person name="Ngan C.Y."/>
            <person name="Orejas M."/>
            <person name="Orosz E."/>
            <person name="Ouedraogo J.P."/>
            <person name="Overkamp K.M."/>
            <person name="Park H.-S."/>
            <person name="Perrone G."/>
            <person name="Piumi F."/>
            <person name="Punt P.J."/>
            <person name="Ram A.F."/>
            <person name="Ramon A."/>
            <person name="Rauscher S."/>
            <person name="Record E."/>
            <person name="Riano-Pachon D.M."/>
            <person name="Robert V."/>
            <person name="Roehrig J."/>
            <person name="Ruller R."/>
            <person name="Salamov A."/>
            <person name="Salih N.S."/>
            <person name="Samson R.A."/>
            <person name="Sandor E."/>
            <person name="Sanguinetti M."/>
            <person name="Schuetze T."/>
            <person name="Sepcic K."/>
            <person name="Shelest E."/>
            <person name="Sherlock G."/>
            <person name="Sophianopoulou V."/>
            <person name="Squina F.M."/>
            <person name="Sun H."/>
            <person name="Susca A."/>
            <person name="Todd R.B."/>
            <person name="Tsang A."/>
            <person name="Unkles S.E."/>
            <person name="van de Wiele N."/>
            <person name="van Rossen-Uffink D."/>
            <person name="Oliveira J.V."/>
            <person name="Vesth T.C."/>
            <person name="Visser J."/>
            <person name="Yu J.-H."/>
            <person name="Zhou M."/>
            <person name="Andersen M.R."/>
            <person name="Archer D.B."/>
            <person name="Baker S.E."/>
            <person name="Benoit I."/>
            <person name="Brakhage A.A."/>
            <person name="Braus G.H."/>
            <person name="Fischer R."/>
            <person name="Frisvad J.C."/>
            <person name="Goldman G.H."/>
            <person name="Houbraken J."/>
            <person name="Oakley B."/>
            <person name="Pocsi I."/>
            <person name="Scazzocchio C."/>
            <person name="Seiboth B."/>
            <person name="vanKuyk P.A."/>
            <person name="Wortman J."/>
            <person name="Dyer P.S."/>
            <person name="Grigoriev I.V."/>
        </authorList>
    </citation>
    <scope>NUCLEOTIDE SEQUENCE [LARGE SCALE GENOMIC DNA]</scope>
    <source>
        <strain evidence="2">CBS 516.65</strain>
    </source>
</reference>
<evidence type="ECO:0000313" key="2">
    <source>
        <dbReference type="Proteomes" id="UP000184300"/>
    </source>
</evidence>
<dbReference type="GeneID" id="34462887"/>
<gene>
    <name evidence="1" type="ORF">ASPGLDRAFT_47253</name>
</gene>
<dbReference type="RefSeq" id="XP_022401071.1">
    <property type="nucleotide sequence ID" value="XM_022546626.1"/>
</dbReference>
<evidence type="ECO:0000313" key="1">
    <source>
        <dbReference type="EMBL" id="OJJ84373.1"/>
    </source>
</evidence>
<organism evidence="1 2">
    <name type="scientific">Aspergillus glaucus CBS 516.65</name>
    <dbReference type="NCBI Taxonomy" id="1160497"/>
    <lineage>
        <taxon>Eukaryota</taxon>
        <taxon>Fungi</taxon>
        <taxon>Dikarya</taxon>
        <taxon>Ascomycota</taxon>
        <taxon>Pezizomycotina</taxon>
        <taxon>Eurotiomycetes</taxon>
        <taxon>Eurotiomycetidae</taxon>
        <taxon>Eurotiales</taxon>
        <taxon>Aspergillaceae</taxon>
        <taxon>Aspergillus</taxon>
        <taxon>Aspergillus subgen. Aspergillus</taxon>
    </lineage>
</organism>
<dbReference type="VEuPathDB" id="FungiDB:ASPGLDRAFT_47253"/>
<dbReference type="EMBL" id="KV878897">
    <property type="protein sequence ID" value="OJJ84373.1"/>
    <property type="molecule type" value="Genomic_DNA"/>
</dbReference>
<proteinExistence type="predicted"/>
<accession>A0A1L9VKD3</accession>
<protein>
    <submittedName>
        <fullName evidence="1">Uncharacterized protein</fullName>
    </submittedName>
</protein>
<name>A0A1L9VKD3_ASPGL</name>